<keyword evidence="4" id="KW-1185">Reference proteome</keyword>
<evidence type="ECO:0000256" key="1">
    <source>
        <dbReference type="ARBA" id="ARBA00009817"/>
    </source>
</evidence>
<dbReference type="Gene3D" id="3.20.80.10">
    <property type="entry name" value="Regulatory factor, effector binding domain"/>
    <property type="match status" value="1"/>
</dbReference>
<evidence type="ECO:0008006" key="5">
    <source>
        <dbReference type="Google" id="ProtNLM"/>
    </source>
</evidence>
<dbReference type="InterPro" id="IPR006917">
    <property type="entry name" value="SOUL_heme-bd"/>
</dbReference>
<accession>A0A2T7NUR7</accession>
<dbReference type="Proteomes" id="UP000245119">
    <property type="component" value="Linkage Group LG9"/>
</dbReference>
<protein>
    <recommendedName>
        <fullName evidence="5">Heme-binding protein 2-like</fullName>
    </recommendedName>
</protein>
<feature type="signal peptide" evidence="2">
    <location>
        <begin position="1"/>
        <end position="22"/>
    </location>
</feature>
<name>A0A2T7NUR7_POMCA</name>
<evidence type="ECO:0000313" key="4">
    <source>
        <dbReference type="Proteomes" id="UP000245119"/>
    </source>
</evidence>
<dbReference type="GO" id="GO:0020037">
    <property type="term" value="F:heme binding"/>
    <property type="evidence" value="ECO:0007669"/>
    <property type="project" value="TreeGrafter"/>
</dbReference>
<comment type="caution">
    <text evidence="3">The sequence shown here is derived from an EMBL/GenBank/DDBJ whole genome shotgun (WGS) entry which is preliminary data.</text>
</comment>
<sequence length="236" mass="26872">MSTKNLWFLMLAVTYLLSNVASEAFGLSRVRRNDKQLNVLHFSQGRMNAKDPTSLRHERPAFCRDLDCPEFTVVKNETGYELREYMPTHWVSSNVAGLSYDTAVYQAFMRLFGYISGENEKKEKITMTAPVITRVIPGQGPACENNFTESFFISPQVDPPSPSNPKVFLSSLPKMLVYVRSFPGFATESDWLAQARELAAALGPNATYIKDYFYTAGYDSPFQIFNRHNEIWFIAQ</sequence>
<comment type="similarity">
    <text evidence="1">Belongs to the HEBP family.</text>
</comment>
<dbReference type="OMA" id="WRSHCIA"/>
<evidence type="ECO:0000313" key="3">
    <source>
        <dbReference type="EMBL" id="PVD24894.1"/>
    </source>
</evidence>
<proteinExistence type="inferred from homology"/>
<dbReference type="OrthoDB" id="6424451at2759"/>
<dbReference type="SUPFAM" id="SSF55136">
    <property type="entry name" value="Probable bacterial effector-binding domain"/>
    <property type="match status" value="1"/>
</dbReference>
<feature type="chain" id="PRO_5015593392" description="Heme-binding protein 2-like" evidence="2">
    <location>
        <begin position="23"/>
        <end position="236"/>
    </location>
</feature>
<evidence type="ECO:0000256" key="2">
    <source>
        <dbReference type="SAM" id="SignalP"/>
    </source>
</evidence>
<keyword evidence="2" id="KW-0732">Signal</keyword>
<organism evidence="3 4">
    <name type="scientific">Pomacea canaliculata</name>
    <name type="common">Golden apple snail</name>
    <dbReference type="NCBI Taxonomy" id="400727"/>
    <lineage>
        <taxon>Eukaryota</taxon>
        <taxon>Metazoa</taxon>
        <taxon>Spiralia</taxon>
        <taxon>Lophotrochozoa</taxon>
        <taxon>Mollusca</taxon>
        <taxon>Gastropoda</taxon>
        <taxon>Caenogastropoda</taxon>
        <taxon>Architaenioglossa</taxon>
        <taxon>Ampullarioidea</taxon>
        <taxon>Ampullariidae</taxon>
        <taxon>Pomacea</taxon>
    </lineage>
</organism>
<dbReference type="STRING" id="400727.A0A2T7NUR7"/>
<gene>
    <name evidence="3" type="ORF">C0Q70_15384</name>
</gene>
<dbReference type="InterPro" id="IPR011256">
    <property type="entry name" value="Reg_factor_effector_dom_sf"/>
</dbReference>
<dbReference type="AlphaFoldDB" id="A0A2T7NUR7"/>
<dbReference type="EMBL" id="PZQS01000009">
    <property type="protein sequence ID" value="PVD24894.1"/>
    <property type="molecule type" value="Genomic_DNA"/>
</dbReference>
<dbReference type="PANTHER" id="PTHR11220">
    <property type="entry name" value="HEME-BINDING PROTEIN-RELATED"/>
    <property type="match status" value="1"/>
</dbReference>
<reference evidence="3 4" key="1">
    <citation type="submission" date="2018-04" db="EMBL/GenBank/DDBJ databases">
        <title>The genome of golden apple snail Pomacea canaliculata provides insight into stress tolerance and invasive adaptation.</title>
        <authorList>
            <person name="Liu C."/>
            <person name="Liu B."/>
            <person name="Ren Y."/>
            <person name="Zhang Y."/>
            <person name="Wang H."/>
            <person name="Li S."/>
            <person name="Jiang F."/>
            <person name="Yin L."/>
            <person name="Zhang G."/>
            <person name="Qian W."/>
            <person name="Fan W."/>
        </authorList>
    </citation>
    <scope>NUCLEOTIDE SEQUENCE [LARGE SCALE GENOMIC DNA]</scope>
    <source>
        <strain evidence="3">SZHN2017</strain>
        <tissue evidence="3">Muscle</tissue>
    </source>
</reference>
<dbReference type="Pfam" id="PF04832">
    <property type="entry name" value="SOUL"/>
    <property type="match status" value="1"/>
</dbReference>
<dbReference type="PANTHER" id="PTHR11220:SF1">
    <property type="entry name" value="HEME-BINDING PROTEIN 2"/>
    <property type="match status" value="1"/>
</dbReference>
<dbReference type="FunFam" id="3.20.80.10:FF:000002">
    <property type="entry name" value="Heme-binding protein 2"/>
    <property type="match status" value="1"/>
</dbReference>